<dbReference type="PANTHER" id="PTHR30514:SF18">
    <property type="entry name" value="RPIR-FAMILY TRANSCRIPTIONAL REGULATOR"/>
    <property type="match status" value="1"/>
</dbReference>
<dbReference type="CDD" id="cd05013">
    <property type="entry name" value="SIS_RpiR"/>
    <property type="match status" value="1"/>
</dbReference>
<dbReference type="InterPro" id="IPR001347">
    <property type="entry name" value="SIS_dom"/>
</dbReference>
<keyword evidence="7" id="KW-1185">Reference proteome</keyword>
<dbReference type="InterPro" id="IPR009057">
    <property type="entry name" value="Homeodomain-like_sf"/>
</dbReference>
<reference evidence="6 7" key="1">
    <citation type="submission" date="2019-03" db="EMBL/GenBank/DDBJ databases">
        <title>Genomic Encyclopedia of Type Strains, Phase IV (KMG-IV): sequencing the most valuable type-strain genomes for metagenomic binning, comparative biology and taxonomic classification.</title>
        <authorList>
            <person name="Goeker M."/>
        </authorList>
    </citation>
    <scope>NUCLEOTIDE SEQUENCE [LARGE SCALE GENOMIC DNA]</scope>
    <source>
        <strain evidence="6 7">DSM 45707</strain>
    </source>
</reference>
<evidence type="ECO:0000256" key="2">
    <source>
        <dbReference type="ARBA" id="ARBA00023125"/>
    </source>
</evidence>
<dbReference type="Gene3D" id="3.40.50.10490">
    <property type="entry name" value="Glucose-6-phosphate isomerase like protein, domain 1"/>
    <property type="match status" value="1"/>
</dbReference>
<dbReference type="Proteomes" id="UP000294937">
    <property type="component" value="Unassembled WGS sequence"/>
</dbReference>
<evidence type="ECO:0000313" key="6">
    <source>
        <dbReference type="EMBL" id="TCS93954.1"/>
    </source>
</evidence>
<evidence type="ECO:0000313" key="7">
    <source>
        <dbReference type="Proteomes" id="UP000294937"/>
    </source>
</evidence>
<keyword evidence="1" id="KW-0805">Transcription regulation</keyword>
<keyword evidence="2" id="KW-0238">DNA-binding</keyword>
<dbReference type="PROSITE" id="PS51464">
    <property type="entry name" value="SIS"/>
    <property type="match status" value="1"/>
</dbReference>
<name>A0A4R3L6X0_9BACL</name>
<dbReference type="InterPro" id="IPR035472">
    <property type="entry name" value="RpiR-like_SIS"/>
</dbReference>
<accession>A0A4R3L6X0</accession>
<dbReference type="GO" id="GO:0097367">
    <property type="term" value="F:carbohydrate derivative binding"/>
    <property type="evidence" value="ECO:0007669"/>
    <property type="project" value="InterPro"/>
</dbReference>
<feature type="domain" description="HTH rpiR-type" evidence="4">
    <location>
        <begin position="5"/>
        <end position="81"/>
    </location>
</feature>
<dbReference type="InterPro" id="IPR047640">
    <property type="entry name" value="RpiR-like"/>
</dbReference>
<proteinExistence type="predicted"/>
<dbReference type="Gene3D" id="1.10.10.10">
    <property type="entry name" value="Winged helix-like DNA-binding domain superfamily/Winged helix DNA-binding domain"/>
    <property type="match status" value="1"/>
</dbReference>
<evidence type="ECO:0000259" key="4">
    <source>
        <dbReference type="PROSITE" id="PS51071"/>
    </source>
</evidence>
<evidence type="ECO:0000256" key="3">
    <source>
        <dbReference type="ARBA" id="ARBA00023163"/>
    </source>
</evidence>
<organism evidence="6 7">
    <name type="scientific">Hazenella coriacea</name>
    <dbReference type="NCBI Taxonomy" id="1179467"/>
    <lineage>
        <taxon>Bacteria</taxon>
        <taxon>Bacillati</taxon>
        <taxon>Bacillota</taxon>
        <taxon>Bacilli</taxon>
        <taxon>Bacillales</taxon>
        <taxon>Thermoactinomycetaceae</taxon>
        <taxon>Hazenella</taxon>
    </lineage>
</organism>
<dbReference type="InterPro" id="IPR046348">
    <property type="entry name" value="SIS_dom_sf"/>
</dbReference>
<dbReference type="InterPro" id="IPR036388">
    <property type="entry name" value="WH-like_DNA-bd_sf"/>
</dbReference>
<dbReference type="SUPFAM" id="SSF46689">
    <property type="entry name" value="Homeodomain-like"/>
    <property type="match status" value="1"/>
</dbReference>
<sequence>MPESKDVFQLIRGKSSGMSKAQLKIARFLEENLETASFLTVANIAKQVGVGEATVVRFATYLGFSGFSEMQQSLQAQIRKRLTTVDRLHLAEDTYSHKKQLAIEILTDDITNIQQTIQALDLKSFDQAVHWINEAKSITIVALRSSHSLGYFLEFYLQLLLKNTHLIADSDTMFEKLATLGPSDLVIGFSFSRYTARTIQAIEYVQKRGVRTLGITDHHASPLARNSDIHLVASSKLPSFLDSFVAPLSLINALLTAVAGLNKMDISKHLTDLEQLWEQQGVYNSSDLK</sequence>
<keyword evidence="3" id="KW-0804">Transcription</keyword>
<feature type="domain" description="SIS" evidence="5">
    <location>
        <begin position="128"/>
        <end position="267"/>
    </location>
</feature>
<gene>
    <name evidence="6" type="ORF">EDD58_105165</name>
</gene>
<dbReference type="InterPro" id="IPR000281">
    <property type="entry name" value="HTH_RpiR"/>
</dbReference>
<evidence type="ECO:0000256" key="1">
    <source>
        <dbReference type="ARBA" id="ARBA00023015"/>
    </source>
</evidence>
<evidence type="ECO:0000259" key="5">
    <source>
        <dbReference type="PROSITE" id="PS51464"/>
    </source>
</evidence>
<dbReference type="Pfam" id="PF01380">
    <property type="entry name" value="SIS"/>
    <property type="match status" value="1"/>
</dbReference>
<dbReference type="SUPFAM" id="SSF53697">
    <property type="entry name" value="SIS domain"/>
    <property type="match status" value="1"/>
</dbReference>
<protein>
    <submittedName>
        <fullName evidence="6">RpiR family transcriptional regulator</fullName>
    </submittedName>
</protein>
<dbReference type="AlphaFoldDB" id="A0A4R3L6X0"/>
<dbReference type="GO" id="GO:0003700">
    <property type="term" value="F:DNA-binding transcription factor activity"/>
    <property type="evidence" value="ECO:0007669"/>
    <property type="project" value="InterPro"/>
</dbReference>
<dbReference type="Pfam" id="PF01418">
    <property type="entry name" value="HTH_6"/>
    <property type="match status" value="1"/>
</dbReference>
<dbReference type="GO" id="GO:0003677">
    <property type="term" value="F:DNA binding"/>
    <property type="evidence" value="ECO:0007669"/>
    <property type="project" value="UniProtKB-KW"/>
</dbReference>
<dbReference type="PROSITE" id="PS51071">
    <property type="entry name" value="HTH_RPIR"/>
    <property type="match status" value="1"/>
</dbReference>
<dbReference type="PANTHER" id="PTHR30514">
    <property type="entry name" value="GLUCOKINASE"/>
    <property type="match status" value="1"/>
</dbReference>
<dbReference type="GO" id="GO:1901135">
    <property type="term" value="P:carbohydrate derivative metabolic process"/>
    <property type="evidence" value="ECO:0007669"/>
    <property type="project" value="InterPro"/>
</dbReference>
<dbReference type="EMBL" id="SMAG01000005">
    <property type="protein sequence ID" value="TCS93954.1"/>
    <property type="molecule type" value="Genomic_DNA"/>
</dbReference>
<comment type="caution">
    <text evidence="6">The sequence shown here is derived from an EMBL/GenBank/DDBJ whole genome shotgun (WGS) entry which is preliminary data.</text>
</comment>